<protein>
    <submittedName>
        <fullName evidence="2">Metallo-dependent phosphatase</fullName>
    </submittedName>
</protein>
<dbReference type="PANTHER" id="PTHR32440">
    <property type="entry name" value="PHOSPHATASE DCR2-RELATED-RELATED"/>
    <property type="match status" value="1"/>
</dbReference>
<dbReference type="EMBL" id="ML996566">
    <property type="protein sequence ID" value="KAF2761960.1"/>
    <property type="molecule type" value="Genomic_DNA"/>
</dbReference>
<reference evidence="2" key="1">
    <citation type="journal article" date="2020" name="Stud. Mycol.">
        <title>101 Dothideomycetes genomes: a test case for predicting lifestyles and emergence of pathogens.</title>
        <authorList>
            <person name="Haridas S."/>
            <person name="Albert R."/>
            <person name="Binder M."/>
            <person name="Bloem J."/>
            <person name="Labutti K."/>
            <person name="Salamov A."/>
            <person name="Andreopoulos B."/>
            <person name="Baker S."/>
            <person name="Barry K."/>
            <person name="Bills G."/>
            <person name="Bluhm B."/>
            <person name="Cannon C."/>
            <person name="Castanera R."/>
            <person name="Culley D."/>
            <person name="Daum C."/>
            <person name="Ezra D."/>
            <person name="Gonzalez J."/>
            <person name="Henrissat B."/>
            <person name="Kuo A."/>
            <person name="Liang C."/>
            <person name="Lipzen A."/>
            <person name="Lutzoni F."/>
            <person name="Magnuson J."/>
            <person name="Mondo S."/>
            <person name="Nolan M."/>
            <person name="Ohm R."/>
            <person name="Pangilinan J."/>
            <person name="Park H.-J."/>
            <person name="Ramirez L."/>
            <person name="Alfaro M."/>
            <person name="Sun H."/>
            <person name="Tritt A."/>
            <person name="Yoshinaga Y."/>
            <person name="Zwiers L.-H."/>
            <person name="Turgeon B."/>
            <person name="Goodwin S."/>
            <person name="Spatafora J."/>
            <person name="Crous P."/>
            <person name="Grigoriev I."/>
        </authorList>
    </citation>
    <scope>NUCLEOTIDE SEQUENCE</scope>
    <source>
        <strain evidence="2">CBS 121739</strain>
    </source>
</reference>
<evidence type="ECO:0000259" key="1">
    <source>
        <dbReference type="Pfam" id="PF00149"/>
    </source>
</evidence>
<dbReference type="PANTHER" id="PTHR32440:SF11">
    <property type="entry name" value="METALLOPHOSPHOESTERASE DOMAIN-CONTAINING PROTEIN"/>
    <property type="match status" value="1"/>
</dbReference>
<dbReference type="AlphaFoldDB" id="A0A6A6WIR8"/>
<evidence type="ECO:0000313" key="3">
    <source>
        <dbReference type="Proteomes" id="UP000799437"/>
    </source>
</evidence>
<gene>
    <name evidence="2" type="ORF">EJ05DRAFT_530401</name>
</gene>
<organism evidence="2 3">
    <name type="scientific">Pseudovirgaria hyperparasitica</name>
    <dbReference type="NCBI Taxonomy" id="470096"/>
    <lineage>
        <taxon>Eukaryota</taxon>
        <taxon>Fungi</taxon>
        <taxon>Dikarya</taxon>
        <taxon>Ascomycota</taxon>
        <taxon>Pezizomycotina</taxon>
        <taxon>Dothideomycetes</taxon>
        <taxon>Dothideomycetes incertae sedis</taxon>
        <taxon>Acrospermales</taxon>
        <taxon>Acrospermaceae</taxon>
        <taxon>Pseudovirgaria</taxon>
    </lineage>
</organism>
<dbReference type="RefSeq" id="XP_033604411.1">
    <property type="nucleotide sequence ID" value="XM_033748969.1"/>
</dbReference>
<dbReference type="Proteomes" id="UP000799437">
    <property type="component" value="Unassembled WGS sequence"/>
</dbReference>
<dbReference type="InterPro" id="IPR029052">
    <property type="entry name" value="Metallo-depent_PP-like"/>
</dbReference>
<dbReference type="GO" id="GO:0005737">
    <property type="term" value="C:cytoplasm"/>
    <property type="evidence" value="ECO:0007669"/>
    <property type="project" value="TreeGrafter"/>
</dbReference>
<sequence length="358" mass="39541">MLKFTKDGVFQIAVMEDLHFGEDEATFGPPSDQNTLRVMNTILDAEAPQLVVLNGDLITGENTFKENSTDYIDVIVKPLVDRNLPWASTYGNHDNQYNLSTEAMLDREQSYHLSLTQKMVSTEKSGVTNYWLPVCAPDDIGDGVPAMLLWFFDSRGGGEYQKENAPIVGVVDSTVADWFSSTNADLVKKYGKVIPSLAFVHIPAYATNRFSNQGVDPNKEPGINFDAVSHQGTACPDGPSSCRYLGTDESFMESLANTEGLMALFSGHDHGDDWCFKWNSQLPDMKITGSGVKLCFGRHTGYGGYGQWTRGSRQIVANLQTIQDLEVETWNRLETQAISGRVTLNSTYGDDQYPAVQG</sequence>
<dbReference type="SUPFAM" id="SSF56300">
    <property type="entry name" value="Metallo-dependent phosphatases"/>
    <property type="match status" value="1"/>
</dbReference>
<accession>A0A6A6WIR8</accession>
<feature type="domain" description="Calcineurin-like phosphoesterase" evidence="1">
    <location>
        <begin position="12"/>
        <end position="271"/>
    </location>
</feature>
<dbReference type="GeneID" id="54490023"/>
<dbReference type="Pfam" id="PF00149">
    <property type="entry name" value="Metallophos"/>
    <property type="match status" value="1"/>
</dbReference>
<evidence type="ECO:0000313" key="2">
    <source>
        <dbReference type="EMBL" id="KAF2761960.1"/>
    </source>
</evidence>
<dbReference type="Gene3D" id="3.60.21.10">
    <property type="match status" value="1"/>
</dbReference>
<proteinExistence type="predicted"/>
<dbReference type="CDD" id="cd07383">
    <property type="entry name" value="MPP_Dcr2"/>
    <property type="match status" value="1"/>
</dbReference>
<dbReference type="InterPro" id="IPR004843">
    <property type="entry name" value="Calcineurin-like_PHP"/>
</dbReference>
<dbReference type="OrthoDB" id="783096at2759"/>
<keyword evidence="3" id="KW-1185">Reference proteome</keyword>
<name>A0A6A6WIR8_9PEZI</name>
<dbReference type="GO" id="GO:0016788">
    <property type="term" value="F:hydrolase activity, acting on ester bonds"/>
    <property type="evidence" value="ECO:0007669"/>
    <property type="project" value="TreeGrafter"/>
</dbReference>